<evidence type="ECO:0000313" key="3">
    <source>
        <dbReference type="Proteomes" id="UP000015530"/>
    </source>
</evidence>
<proteinExistence type="predicted"/>
<sequence>MATPHVASEGMAPSSDTNMKDAPADSSTAANPSSTTDTAGSQHPGEASFLPTFDRMSENVLRAAHDAGMGSRMIELTRIQQEQFRCLVVQMDKLTAASEAFAKEMENDRISAENSLAKIKAATDKMRSNRAKAELDDLK</sequence>
<dbReference type="OrthoDB" id="4849351at2759"/>
<accession>T0M332</accession>
<organism evidence="2 3">
    <name type="scientific">Colletotrichum gloeosporioides (strain Cg-14)</name>
    <name type="common">Anthracnose fungus</name>
    <name type="synonym">Glomerella cingulata</name>
    <dbReference type="NCBI Taxonomy" id="1237896"/>
    <lineage>
        <taxon>Eukaryota</taxon>
        <taxon>Fungi</taxon>
        <taxon>Dikarya</taxon>
        <taxon>Ascomycota</taxon>
        <taxon>Pezizomycotina</taxon>
        <taxon>Sordariomycetes</taxon>
        <taxon>Hypocreomycetidae</taxon>
        <taxon>Glomerellales</taxon>
        <taxon>Glomerellaceae</taxon>
        <taxon>Colletotrichum</taxon>
        <taxon>Colletotrichum gloeosporioides species complex</taxon>
    </lineage>
</organism>
<feature type="compositionally biased region" description="Polar residues" evidence="1">
    <location>
        <begin position="25"/>
        <end position="41"/>
    </location>
</feature>
<protein>
    <submittedName>
        <fullName evidence="2">Uncharacterized protein</fullName>
    </submittedName>
</protein>
<gene>
    <name evidence="2" type="ORF">CGLO_01863</name>
</gene>
<dbReference type="AlphaFoldDB" id="T0M332"/>
<dbReference type="EMBL" id="AMYD01000389">
    <property type="protein sequence ID" value="EQB57946.1"/>
    <property type="molecule type" value="Genomic_DNA"/>
</dbReference>
<dbReference type="HOGENOM" id="CLU_1844921_0_0_1"/>
<feature type="region of interest" description="Disordered" evidence="1">
    <location>
        <begin position="1"/>
        <end position="53"/>
    </location>
</feature>
<reference evidence="3" key="1">
    <citation type="journal article" date="2013" name="Mol. Plant Microbe Interact.">
        <title>Global aspects of pacC regulation of pathogenicity genes in Colletotrichum gloeosporioides as revealed by transcriptome analysis.</title>
        <authorList>
            <person name="Alkan N."/>
            <person name="Meng X."/>
            <person name="Friedlander G."/>
            <person name="Reuveni E."/>
            <person name="Sukno S."/>
            <person name="Sherman A."/>
            <person name="Thon M."/>
            <person name="Fluhr R."/>
            <person name="Prusky D."/>
        </authorList>
    </citation>
    <scope>NUCLEOTIDE SEQUENCE [LARGE SCALE GENOMIC DNA]</scope>
    <source>
        <strain evidence="3">Cg-14</strain>
    </source>
</reference>
<name>T0M332_COLGC</name>
<evidence type="ECO:0000256" key="1">
    <source>
        <dbReference type="SAM" id="MobiDB-lite"/>
    </source>
</evidence>
<dbReference type="Proteomes" id="UP000015530">
    <property type="component" value="Unassembled WGS sequence"/>
</dbReference>
<evidence type="ECO:0000313" key="2">
    <source>
        <dbReference type="EMBL" id="EQB57946.1"/>
    </source>
</evidence>
<comment type="caution">
    <text evidence="2">The sequence shown here is derived from an EMBL/GenBank/DDBJ whole genome shotgun (WGS) entry which is preliminary data.</text>
</comment>